<dbReference type="GO" id="GO:0005739">
    <property type="term" value="C:mitochondrion"/>
    <property type="evidence" value="ECO:0007669"/>
    <property type="project" value="UniProtKB-ARBA"/>
</dbReference>
<dbReference type="GeneID" id="25252442"/>
<comment type="similarity">
    <text evidence="2">Belongs to the acyl carrier protein (ACP) family.</text>
</comment>
<dbReference type="OrthoDB" id="448946at2759"/>
<dbReference type="GO" id="GO:0009245">
    <property type="term" value="P:lipid A biosynthetic process"/>
    <property type="evidence" value="ECO:0007669"/>
    <property type="project" value="TreeGrafter"/>
</dbReference>
<dbReference type="Proteomes" id="UP000030747">
    <property type="component" value="Unassembled WGS sequence"/>
</dbReference>
<dbReference type="InterPro" id="IPR009081">
    <property type="entry name" value="PP-bd_ACP"/>
</dbReference>
<dbReference type="OMA" id="RICANPD"/>
<dbReference type="NCBIfam" id="TIGR00517">
    <property type="entry name" value="acyl_carrier"/>
    <property type="match status" value="1"/>
</dbReference>
<sequence>MLLCVLALLCGTAALPAMAFVNPSSVHFSYRYTICPGGACGAMGAPQGAPLGAPQGPLFAPSSLRLRGPEGLKKGLKEERNSFVLFAGEGQEEILQKVKEVVAEQLGADINKVHANSHFVKDLEADSLDSVELVMAFEEKFGVTIPDEEATKITTVQEAVDFIQKHK</sequence>
<feature type="chain" id="PRO_5004671688" description="Acyl carrier protein" evidence="10">
    <location>
        <begin position="20"/>
        <end position="167"/>
    </location>
</feature>
<accession>U6KLE4</accession>
<keyword evidence="3 9" id="KW-0596">Phosphopantetheine</keyword>
<keyword evidence="7" id="KW-0443">Lipid metabolism</keyword>
<reference evidence="12" key="1">
    <citation type="submission" date="2013-10" db="EMBL/GenBank/DDBJ databases">
        <title>Genomic analysis of the causative agents of coccidiosis in chickens.</title>
        <authorList>
            <person name="Reid A.J."/>
            <person name="Blake D."/>
            <person name="Billington K."/>
            <person name="Browne H."/>
            <person name="Dunn M."/>
            <person name="Hung S."/>
            <person name="Kawahara F."/>
            <person name="Miranda-Saavedra D."/>
            <person name="Mourier T."/>
            <person name="Nagra H."/>
            <person name="Otto T.D."/>
            <person name="Rawlings N."/>
            <person name="Sanchez A."/>
            <person name="Sanders M."/>
            <person name="Subramaniam C."/>
            <person name="Tay Y."/>
            <person name="Dear P."/>
            <person name="Doerig C."/>
            <person name="Gruber A."/>
            <person name="Parkinson J."/>
            <person name="Shirley M."/>
            <person name="Wan K.L."/>
            <person name="Berriman M."/>
            <person name="Tomley F."/>
            <person name="Pain A."/>
        </authorList>
    </citation>
    <scope>NUCLEOTIDE SEQUENCE [LARGE SCALE GENOMIC DNA]</scope>
    <source>
        <strain evidence="12">Houghton</strain>
    </source>
</reference>
<comment type="function">
    <text evidence="9">Carrier of the growing fatty acid chain in fatty acid biosynthesis.</text>
</comment>
<dbReference type="SUPFAM" id="SSF47336">
    <property type="entry name" value="ACP-like"/>
    <property type="match status" value="1"/>
</dbReference>
<keyword evidence="4 9" id="KW-0444">Lipid biosynthesis</keyword>
<dbReference type="EMBL" id="HG673772">
    <property type="protein sequence ID" value="CDJ37641.1"/>
    <property type="molecule type" value="Genomic_DNA"/>
</dbReference>
<name>U6KLE4_EIMTE</name>
<keyword evidence="10" id="KW-0732">Signal</keyword>
<dbReference type="NCBIfam" id="NF002151">
    <property type="entry name" value="PRK00982.1-5"/>
    <property type="match status" value="1"/>
</dbReference>
<dbReference type="FunFam" id="1.10.1200.10:FF:000003">
    <property type="entry name" value="Acyl carrier protein"/>
    <property type="match status" value="1"/>
</dbReference>
<protein>
    <recommendedName>
        <fullName evidence="9">Acyl carrier protein</fullName>
    </recommendedName>
</protein>
<evidence type="ECO:0000256" key="6">
    <source>
        <dbReference type="ARBA" id="ARBA00022832"/>
    </source>
</evidence>
<keyword evidence="13" id="KW-1185">Reference proteome</keyword>
<organism evidence="12 13">
    <name type="scientific">Eimeria tenella</name>
    <name type="common">Coccidian parasite</name>
    <dbReference type="NCBI Taxonomy" id="5802"/>
    <lineage>
        <taxon>Eukaryota</taxon>
        <taxon>Sar</taxon>
        <taxon>Alveolata</taxon>
        <taxon>Apicomplexa</taxon>
        <taxon>Conoidasida</taxon>
        <taxon>Coccidia</taxon>
        <taxon>Eucoccidiorida</taxon>
        <taxon>Eimeriorina</taxon>
        <taxon>Eimeriidae</taxon>
        <taxon>Eimeria</taxon>
    </lineage>
</organism>
<dbReference type="GO" id="GO:0005829">
    <property type="term" value="C:cytosol"/>
    <property type="evidence" value="ECO:0007669"/>
    <property type="project" value="TreeGrafter"/>
</dbReference>
<keyword evidence="5" id="KW-0597">Phosphoprotein</keyword>
<evidence type="ECO:0000256" key="3">
    <source>
        <dbReference type="ARBA" id="ARBA00022450"/>
    </source>
</evidence>
<keyword evidence="8 9" id="KW-0275">Fatty acid biosynthesis</keyword>
<evidence type="ECO:0000256" key="7">
    <source>
        <dbReference type="ARBA" id="ARBA00023098"/>
    </source>
</evidence>
<evidence type="ECO:0000313" key="13">
    <source>
        <dbReference type="Proteomes" id="UP000030747"/>
    </source>
</evidence>
<dbReference type="PROSITE" id="PS50075">
    <property type="entry name" value="CARRIER"/>
    <property type="match status" value="1"/>
</dbReference>
<evidence type="ECO:0000256" key="4">
    <source>
        <dbReference type="ARBA" id="ARBA00022516"/>
    </source>
</evidence>
<dbReference type="AlphaFoldDB" id="U6KLE4"/>
<dbReference type="Gene3D" id="1.10.1200.10">
    <property type="entry name" value="ACP-like"/>
    <property type="match status" value="1"/>
</dbReference>
<evidence type="ECO:0000256" key="1">
    <source>
        <dbReference type="ARBA" id="ARBA00005194"/>
    </source>
</evidence>
<reference evidence="12" key="2">
    <citation type="submission" date="2013-10" db="EMBL/GenBank/DDBJ databases">
        <authorList>
            <person name="Aslett M."/>
        </authorList>
    </citation>
    <scope>NUCLEOTIDE SEQUENCE [LARGE SCALE GENOMIC DNA]</scope>
    <source>
        <strain evidence="12">Houghton</strain>
    </source>
</reference>
<dbReference type="PANTHER" id="PTHR20863">
    <property type="entry name" value="ACYL CARRIER PROTEIN"/>
    <property type="match status" value="1"/>
</dbReference>
<evidence type="ECO:0000256" key="8">
    <source>
        <dbReference type="ARBA" id="ARBA00023160"/>
    </source>
</evidence>
<comment type="pathway">
    <text evidence="1">Lipid metabolism; fatty acid biosynthesis.</text>
</comment>
<proteinExistence type="inferred from homology"/>
<dbReference type="GO" id="GO:0000035">
    <property type="term" value="F:acyl binding"/>
    <property type="evidence" value="ECO:0007669"/>
    <property type="project" value="TreeGrafter"/>
</dbReference>
<dbReference type="InterPro" id="IPR036736">
    <property type="entry name" value="ACP-like_sf"/>
</dbReference>
<dbReference type="GO" id="GO:0000036">
    <property type="term" value="F:acyl carrier activity"/>
    <property type="evidence" value="ECO:0007669"/>
    <property type="project" value="TreeGrafter"/>
</dbReference>
<dbReference type="RefSeq" id="XP_013228479.1">
    <property type="nucleotide sequence ID" value="XM_013373025.1"/>
</dbReference>
<feature type="signal peptide" evidence="10">
    <location>
        <begin position="1"/>
        <end position="19"/>
    </location>
</feature>
<dbReference type="NCBIfam" id="NF002148">
    <property type="entry name" value="PRK00982.1-2"/>
    <property type="match status" value="1"/>
</dbReference>
<dbReference type="NCBIfam" id="NF002150">
    <property type="entry name" value="PRK00982.1-4"/>
    <property type="match status" value="1"/>
</dbReference>
<evidence type="ECO:0000259" key="11">
    <source>
        <dbReference type="PROSITE" id="PS50075"/>
    </source>
</evidence>
<dbReference type="VEuPathDB" id="ToxoDB:ETH2_0847500"/>
<dbReference type="GO" id="GO:0016020">
    <property type="term" value="C:membrane"/>
    <property type="evidence" value="ECO:0007669"/>
    <property type="project" value="GOC"/>
</dbReference>
<dbReference type="PANTHER" id="PTHR20863:SF76">
    <property type="entry name" value="CARRIER DOMAIN-CONTAINING PROTEIN"/>
    <property type="match status" value="1"/>
</dbReference>
<dbReference type="HAMAP" id="MF_01217">
    <property type="entry name" value="Acyl_carrier"/>
    <property type="match status" value="1"/>
</dbReference>
<dbReference type="Pfam" id="PF00550">
    <property type="entry name" value="PP-binding"/>
    <property type="match status" value="1"/>
</dbReference>
<evidence type="ECO:0000256" key="10">
    <source>
        <dbReference type="SAM" id="SignalP"/>
    </source>
</evidence>
<dbReference type="InterPro" id="IPR003231">
    <property type="entry name" value="ACP"/>
</dbReference>
<evidence type="ECO:0000256" key="9">
    <source>
        <dbReference type="RuleBase" id="RU000722"/>
    </source>
</evidence>
<evidence type="ECO:0000256" key="2">
    <source>
        <dbReference type="ARBA" id="ARBA00010930"/>
    </source>
</evidence>
<keyword evidence="6" id="KW-0276">Fatty acid metabolism</keyword>
<evidence type="ECO:0000313" key="12">
    <source>
        <dbReference type="EMBL" id="CDJ37641.1"/>
    </source>
</evidence>
<feature type="domain" description="Carrier" evidence="11">
    <location>
        <begin position="92"/>
        <end position="167"/>
    </location>
</feature>
<evidence type="ECO:0000256" key="5">
    <source>
        <dbReference type="ARBA" id="ARBA00022553"/>
    </source>
</evidence>
<gene>
    <name evidence="12" type="ORF">ETH_00016440</name>
</gene>
<dbReference type="VEuPathDB" id="ToxoDB:ETH_00016440"/>